<dbReference type="OrthoDB" id="85892at2157"/>
<comment type="subcellular location">
    <subcellularLocation>
        <location evidence="1">Membrane</location>
        <topology evidence="1">Multi-pass membrane protein</topology>
    </subcellularLocation>
</comment>
<dbReference type="AlphaFoldDB" id="A0A7K4HQD9"/>
<feature type="transmembrane region" description="Helical" evidence="10">
    <location>
        <begin position="592"/>
        <end position="620"/>
    </location>
</feature>
<evidence type="ECO:0000256" key="4">
    <source>
        <dbReference type="ARBA" id="ARBA00022692"/>
    </source>
</evidence>
<evidence type="ECO:0000256" key="6">
    <source>
        <dbReference type="ARBA" id="ARBA00023065"/>
    </source>
</evidence>
<comment type="caution">
    <text evidence="12">The sequence shown here is derived from an EMBL/GenBank/DDBJ whole genome shotgun (WGS) entry which is preliminary data.</text>
</comment>
<comment type="similarity">
    <text evidence="2 10">Belongs to the V-ATPase 116 kDa subunit family.</text>
</comment>
<dbReference type="Pfam" id="PF01496">
    <property type="entry name" value="V_ATPase_I"/>
    <property type="match status" value="2"/>
</dbReference>
<evidence type="ECO:0000256" key="5">
    <source>
        <dbReference type="ARBA" id="ARBA00022989"/>
    </source>
</evidence>
<feature type="transmembrane region" description="Helical" evidence="10">
    <location>
        <begin position="350"/>
        <end position="380"/>
    </location>
</feature>
<protein>
    <recommendedName>
        <fullName evidence="9 10">A-type ATP synthase subunit I</fullName>
    </recommendedName>
</protein>
<keyword evidence="6 10" id="KW-0406">Ion transport</keyword>
<reference evidence="12 13" key="1">
    <citation type="submission" date="2020-06" db="EMBL/GenBank/DDBJ databases">
        <title>Methanofollis fontis sp. nov., a methanogen isolated from marine sediments near a cold seep at Four-Way Closure Ridge offshore southwestern Taiwan.</title>
        <authorList>
            <person name="Chen S.-C."/>
            <person name="Teng N.-H."/>
            <person name="Lin Y.-S."/>
            <person name="Lai M.-C."/>
            <person name="Chen H.-H."/>
            <person name="Wang C.-C."/>
        </authorList>
    </citation>
    <scope>NUCLEOTIDE SEQUENCE [LARGE SCALE GENOMIC DNA]</scope>
    <source>
        <strain evidence="12 13">DSM 2702</strain>
    </source>
</reference>
<gene>
    <name evidence="12" type="ORF">HWN36_09070</name>
</gene>
<sequence>MFQPERMSRILIAGSKDQMDTIVRELYHQNAFHIEDFVEKEDEAYEGFRIGMPLAGASEASTELIKIRSMESMFGISPDTATTARMHSSPELRAGVDQKLAILVRDVEESTAQRSKLEAQVKVLEARAVALEPFAAVPLDMDLYHGYEGITVFAGYVASDVEIPVPHEKHYVPGGKGRQNFLVVFVPASDAEAANSALLEARFQAVPIPEGNGPVNDLIYDTRGKIAQINEQIAKIERNIEEKKSEYSELLVAYDEYFTAVVEQAEAPLRFATTEDAFVAEGWVPTERVEAIIAALTHATAGKVYVTRLDIGDNPKEVPVEYKNPNFSRPTELFMDIYSRPRYDEFDPTLLVSIVFPIFFGLILGDVGYGLVLLVASFALRKVLTGEAGNKLLDVLRNASIMSIIFGVLFSEFFGAGLPWESIIYTRHLNIGGHAVHHPMVAELLIVSVWIGLLHITLGRLIHMRNISHAMHKSHHATKEILAQLGWLSTMWGIVIVIWSMFAIPLMIDLTGFAPVAMGLNAASIVGVVLGLIGIVFIGMESPLELVEIPTIISHVLSYTRLVAVGLSSVAIAMVTNFIALDLIIGPQLESLSAFGVFIVLLGLIVLVIGHVLNTALGILGGGLHSIRLHYVEFFTKFYNGGGKKYNPFGMIRKFTED</sequence>
<keyword evidence="7 10" id="KW-0472">Membrane</keyword>
<evidence type="ECO:0000256" key="10">
    <source>
        <dbReference type="RuleBase" id="RU361189"/>
    </source>
</evidence>
<feature type="transmembrane region" description="Helical" evidence="10">
    <location>
        <begin position="516"/>
        <end position="538"/>
    </location>
</feature>
<name>A0A7K4HQD9_9EURY</name>
<dbReference type="NCBIfam" id="NF004430">
    <property type="entry name" value="PRK05771.2-4"/>
    <property type="match status" value="1"/>
</dbReference>
<evidence type="ECO:0000256" key="1">
    <source>
        <dbReference type="ARBA" id="ARBA00004141"/>
    </source>
</evidence>
<organism evidence="12 13">
    <name type="scientific">Methanofollis tationis</name>
    <dbReference type="NCBI Taxonomy" id="81417"/>
    <lineage>
        <taxon>Archaea</taxon>
        <taxon>Methanobacteriati</taxon>
        <taxon>Methanobacteriota</taxon>
        <taxon>Stenosarchaea group</taxon>
        <taxon>Methanomicrobia</taxon>
        <taxon>Methanomicrobiales</taxon>
        <taxon>Methanomicrobiaceae</taxon>
        <taxon>Methanofollis</taxon>
    </lineage>
</organism>
<feature type="transmembrane region" description="Helical" evidence="10">
    <location>
        <begin position="482"/>
        <end position="504"/>
    </location>
</feature>
<dbReference type="RefSeq" id="WP_176789039.1">
    <property type="nucleotide sequence ID" value="NZ_JABXWR010000001.1"/>
</dbReference>
<evidence type="ECO:0000313" key="13">
    <source>
        <dbReference type="Proteomes" id="UP000570823"/>
    </source>
</evidence>
<dbReference type="InterPro" id="IPR002490">
    <property type="entry name" value="V-ATPase_116kDa_su"/>
</dbReference>
<dbReference type="Proteomes" id="UP000570823">
    <property type="component" value="Unassembled WGS sequence"/>
</dbReference>
<keyword evidence="3 10" id="KW-0813">Transport</keyword>
<evidence type="ECO:0000256" key="7">
    <source>
        <dbReference type="ARBA" id="ARBA00023136"/>
    </source>
</evidence>
<feature type="transmembrane region" description="Helical" evidence="10">
    <location>
        <begin position="440"/>
        <end position="462"/>
    </location>
</feature>
<evidence type="ECO:0000256" key="3">
    <source>
        <dbReference type="ARBA" id="ARBA00022448"/>
    </source>
</evidence>
<dbReference type="GO" id="GO:0007035">
    <property type="term" value="P:vacuolar acidification"/>
    <property type="evidence" value="ECO:0007669"/>
    <property type="project" value="TreeGrafter"/>
</dbReference>
<dbReference type="GO" id="GO:0033179">
    <property type="term" value="C:proton-transporting V-type ATPase, V0 domain"/>
    <property type="evidence" value="ECO:0007669"/>
    <property type="project" value="InterPro"/>
</dbReference>
<dbReference type="GO" id="GO:0016471">
    <property type="term" value="C:vacuolar proton-transporting V-type ATPase complex"/>
    <property type="evidence" value="ECO:0007669"/>
    <property type="project" value="TreeGrafter"/>
</dbReference>
<dbReference type="EMBL" id="JABXWR010000001">
    <property type="protein sequence ID" value="NVO67451.1"/>
    <property type="molecule type" value="Genomic_DNA"/>
</dbReference>
<comment type="function">
    <text evidence="8">Component of the A-type ATP synthase that produces ATP from ADP in the presence of a proton gradient across the membrane.</text>
</comment>
<evidence type="ECO:0000256" key="8">
    <source>
        <dbReference type="ARBA" id="ARBA00059506"/>
    </source>
</evidence>
<keyword evidence="13" id="KW-1185">Reference proteome</keyword>
<keyword evidence="4 10" id="KW-0812">Transmembrane</keyword>
<dbReference type="GO" id="GO:0051117">
    <property type="term" value="F:ATPase binding"/>
    <property type="evidence" value="ECO:0007669"/>
    <property type="project" value="TreeGrafter"/>
</dbReference>
<feature type="transmembrane region" description="Helical" evidence="10">
    <location>
        <begin position="401"/>
        <end position="420"/>
    </location>
</feature>
<dbReference type="PANTHER" id="PTHR11629">
    <property type="entry name" value="VACUOLAR PROTON ATPASES"/>
    <property type="match status" value="1"/>
</dbReference>
<proteinExistence type="inferred from homology"/>
<keyword evidence="5 10" id="KW-1133">Transmembrane helix</keyword>
<dbReference type="PANTHER" id="PTHR11629:SF63">
    <property type="entry name" value="V-TYPE PROTON ATPASE SUBUNIT A"/>
    <property type="match status" value="1"/>
</dbReference>
<evidence type="ECO:0000256" key="11">
    <source>
        <dbReference type="SAM" id="Coils"/>
    </source>
</evidence>
<evidence type="ECO:0000256" key="2">
    <source>
        <dbReference type="ARBA" id="ARBA00009904"/>
    </source>
</evidence>
<evidence type="ECO:0000313" key="12">
    <source>
        <dbReference type="EMBL" id="NVO67451.1"/>
    </source>
</evidence>
<keyword evidence="11" id="KW-0175">Coiled coil</keyword>
<feature type="transmembrane region" description="Helical" evidence="10">
    <location>
        <begin position="559"/>
        <end position="580"/>
    </location>
</feature>
<accession>A0A7K4HQD9</accession>
<evidence type="ECO:0000256" key="9">
    <source>
        <dbReference type="ARBA" id="ARBA00068671"/>
    </source>
</evidence>
<dbReference type="GO" id="GO:0046961">
    <property type="term" value="F:proton-transporting ATPase activity, rotational mechanism"/>
    <property type="evidence" value="ECO:0007669"/>
    <property type="project" value="InterPro"/>
</dbReference>
<feature type="coiled-coil region" evidence="11">
    <location>
        <begin position="100"/>
        <end position="127"/>
    </location>
</feature>
<feature type="coiled-coil region" evidence="11">
    <location>
        <begin position="226"/>
        <end position="253"/>
    </location>
</feature>